<dbReference type="Gene3D" id="3.40.50.2000">
    <property type="entry name" value="Glycogen Phosphorylase B"/>
    <property type="match status" value="2"/>
</dbReference>
<dbReference type="RefSeq" id="WP_176009322.1">
    <property type="nucleotide sequence ID" value="NZ_CP041372.2"/>
</dbReference>
<dbReference type="Pfam" id="PF00534">
    <property type="entry name" value="Glycos_transf_1"/>
    <property type="match status" value="1"/>
</dbReference>
<dbReference type="PANTHER" id="PTHR46660">
    <property type="match status" value="1"/>
</dbReference>
<dbReference type="GO" id="GO:0016757">
    <property type="term" value="F:glycosyltransferase activity"/>
    <property type="evidence" value="ECO:0007669"/>
    <property type="project" value="InterPro"/>
</dbReference>
<dbReference type="EMBL" id="CP041372">
    <property type="protein sequence ID" value="QKS71287.1"/>
    <property type="molecule type" value="Genomic_DNA"/>
</dbReference>
<dbReference type="KEGG" id="psua:FLK61_31760"/>
<dbReference type="PANTHER" id="PTHR46660:SF2">
    <property type="entry name" value="GLYCOSYLTRANSFERASE 1 DOMAIN-CONTAINING PROTEIN 1"/>
    <property type="match status" value="1"/>
</dbReference>
<keyword evidence="2" id="KW-0808">Transferase</keyword>
<dbReference type="InterPro" id="IPR001296">
    <property type="entry name" value="Glyco_trans_1"/>
</dbReference>
<keyword evidence="3" id="KW-1185">Reference proteome</keyword>
<evidence type="ECO:0000313" key="3">
    <source>
        <dbReference type="Proteomes" id="UP000318138"/>
    </source>
</evidence>
<name>A0A859FDX3_9BACI</name>
<organism evidence="2 3">
    <name type="scientific">Paenalkalicoccus suaedae</name>
    <dbReference type="NCBI Taxonomy" id="2592382"/>
    <lineage>
        <taxon>Bacteria</taxon>
        <taxon>Bacillati</taxon>
        <taxon>Bacillota</taxon>
        <taxon>Bacilli</taxon>
        <taxon>Bacillales</taxon>
        <taxon>Bacillaceae</taxon>
        <taxon>Paenalkalicoccus</taxon>
    </lineage>
</organism>
<accession>A0A859FDX3</accession>
<proteinExistence type="predicted"/>
<dbReference type="SUPFAM" id="SSF53756">
    <property type="entry name" value="UDP-Glycosyltransferase/glycogen phosphorylase"/>
    <property type="match status" value="1"/>
</dbReference>
<sequence length="331" mass="37335">MRKVLLAAPHFDEQRGNKITVERIQECLVEKGYDITILSSTSTNVDSYPKDVDIIHGFHATKFRAFLKRHKNSELTPFILSMTGTDINQDFYDDVLKVEMLNLCEKALAIHVFESAAKEKLVQERPHLDKKIFVIPQSIRPFKSVKSPFSKPSNKLIVLPAGIRPVKNVLQAVNALKLVAKEQNVCLWLVGPILDQSEGERVLEAIKDEPWVHYKGSVSYHEMGAILKDADLVLNTSLHEGQSSAVLEAMMSRTPVIVSANDGNKSIVKDKETGLIYQSEQDLRESVVQLLNDTKTYELLAENALKYVKNVHDPDQECKMLSDMYAFARNS</sequence>
<evidence type="ECO:0000259" key="1">
    <source>
        <dbReference type="Pfam" id="PF00534"/>
    </source>
</evidence>
<dbReference type="InterPro" id="IPR052622">
    <property type="entry name" value="Glycosyltransferase_G1"/>
</dbReference>
<dbReference type="Proteomes" id="UP000318138">
    <property type="component" value="Chromosome"/>
</dbReference>
<dbReference type="CDD" id="cd03801">
    <property type="entry name" value="GT4_PimA-like"/>
    <property type="match status" value="1"/>
</dbReference>
<feature type="domain" description="Glycosyl transferase family 1" evidence="1">
    <location>
        <begin position="150"/>
        <end position="306"/>
    </location>
</feature>
<dbReference type="AlphaFoldDB" id="A0A859FDX3"/>
<protein>
    <submittedName>
        <fullName evidence="2">Glycosyltransferase family 4 protein</fullName>
    </submittedName>
</protein>
<gene>
    <name evidence="2" type="ORF">FLK61_31760</name>
</gene>
<evidence type="ECO:0000313" key="2">
    <source>
        <dbReference type="EMBL" id="QKS71287.1"/>
    </source>
</evidence>
<reference evidence="3" key="1">
    <citation type="submission" date="2019-07" db="EMBL/GenBank/DDBJ databases">
        <title>Bacillus alkalisoli sp. nov. isolated from saline soil.</title>
        <authorList>
            <person name="Sun J.-Q."/>
            <person name="Xu L."/>
        </authorList>
    </citation>
    <scope>NUCLEOTIDE SEQUENCE [LARGE SCALE GENOMIC DNA]</scope>
    <source>
        <strain evidence="3">M4U3P1</strain>
    </source>
</reference>